<keyword evidence="1" id="KW-0472">Membrane</keyword>
<name>A0A2R6AIB5_9ARCH</name>
<protein>
    <submittedName>
        <fullName evidence="2">Uncharacterized protein</fullName>
    </submittedName>
</protein>
<accession>A0A2R6AIB5</accession>
<evidence type="ECO:0000313" key="3">
    <source>
        <dbReference type="Proteomes" id="UP000240569"/>
    </source>
</evidence>
<proteinExistence type="predicted"/>
<evidence type="ECO:0000313" key="2">
    <source>
        <dbReference type="EMBL" id="PSN86083.1"/>
    </source>
</evidence>
<keyword evidence="1" id="KW-1133">Transmembrane helix</keyword>
<dbReference type="EMBL" id="NEXD01000013">
    <property type="protein sequence ID" value="PSN86083.1"/>
    <property type="molecule type" value="Genomic_DNA"/>
</dbReference>
<dbReference type="AlphaFoldDB" id="A0A2R6AIB5"/>
<gene>
    <name evidence="2" type="ORF">B9Q02_03650</name>
</gene>
<keyword evidence="1" id="KW-0812">Transmembrane</keyword>
<evidence type="ECO:0000256" key="1">
    <source>
        <dbReference type="SAM" id="Phobius"/>
    </source>
</evidence>
<feature type="transmembrane region" description="Helical" evidence="1">
    <location>
        <begin position="23"/>
        <end position="44"/>
    </location>
</feature>
<comment type="caution">
    <text evidence="2">The sequence shown here is derived from an EMBL/GenBank/DDBJ whole genome shotgun (WGS) entry which is preliminary data.</text>
</comment>
<reference evidence="2 3" key="1">
    <citation type="submission" date="2017-04" db="EMBL/GenBank/DDBJ databases">
        <title>Novel microbial lineages endemic to geothermal iron-oxide mats fill important gaps in the evolutionary history of Archaea.</title>
        <authorList>
            <person name="Jay Z.J."/>
            <person name="Beam J.P."/>
            <person name="Dlakic M."/>
            <person name="Rusch D.B."/>
            <person name="Kozubal M.A."/>
            <person name="Inskeep W.P."/>
        </authorList>
    </citation>
    <scope>NUCLEOTIDE SEQUENCE [LARGE SCALE GENOMIC DNA]</scope>
    <source>
        <strain evidence="2">BE_D</strain>
    </source>
</reference>
<sequence length="71" mass="8229">MMTDILHLLLLITQYEKQDFQDVLSIGAGVFALILFSLSLYSWLRRKRFSLLVVALAFFLKKCNSVCTRTK</sequence>
<organism evidence="2 3">
    <name type="scientific">Candidatus Marsarchaeota G1 archaeon BE_D</name>
    <dbReference type="NCBI Taxonomy" id="1978156"/>
    <lineage>
        <taxon>Archaea</taxon>
        <taxon>Candidatus Marsarchaeota</taxon>
        <taxon>Candidatus Marsarchaeota group 1</taxon>
    </lineage>
</organism>
<dbReference type="Proteomes" id="UP000240569">
    <property type="component" value="Unassembled WGS sequence"/>
</dbReference>